<protein>
    <submittedName>
        <fullName evidence="1">Uncharacterized protein</fullName>
    </submittedName>
</protein>
<reference evidence="1 2" key="1">
    <citation type="submission" date="2022-03" db="EMBL/GenBank/DDBJ databases">
        <authorList>
            <person name="Macdonald S."/>
            <person name="Ahmed S."/>
            <person name="Newling K."/>
        </authorList>
    </citation>
    <scope>NUCLEOTIDE SEQUENCE [LARGE SCALE GENOMIC DNA]</scope>
</reference>
<evidence type="ECO:0000313" key="1">
    <source>
        <dbReference type="EMBL" id="CAH8337106.1"/>
    </source>
</evidence>
<proteinExistence type="predicted"/>
<organism evidence="1 2">
    <name type="scientific">Eruca vesicaria subsp. sativa</name>
    <name type="common">Garden rocket</name>
    <name type="synonym">Eruca sativa</name>
    <dbReference type="NCBI Taxonomy" id="29727"/>
    <lineage>
        <taxon>Eukaryota</taxon>
        <taxon>Viridiplantae</taxon>
        <taxon>Streptophyta</taxon>
        <taxon>Embryophyta</taxon>
        <taxon>Tracheophyta</taxon>
        <taxon>Spermatophyta</taxon>
        <taxon>Magnoliopsida</taxon>
        <taxon>eudicotyledons</taxon>
        <taxon>Gunneridae</taxon>
        <taxon>Pentapetalae</taxon>
        <taxon>rosids</taxon>
        <taxon>malvids</taxon>
        <taxon>Brassicales</taxon>
        <taxon>Brassicaceae</taxon>
        <taxon>Brassiceae</taxon>
        <taxon>Eruca</taxon>
    </lineage>
</organism>
<comment type="caution">
    <text evidence="1">The sequence shown here is derived from an EMBL/GenBank/DDBJ whole genome shotgun (WGS) entry which is preliminary data.</text>
</comment>
<evidence type="ECO:0000313" key="2">
    <source>
        <dbReference type="Proteomes" id="UP001642260"/>
    </source>
</evidence>
<sequence>MAIDRERGIVVSQNLRKGKKLLFVPLSLVISADSVWTNGEVMKCYDVPDWSLLSTCAPIDDDDDDAAVDEMMIYGKSWNKLSQGQPCLRNCIGVVLWLSRLTSDRCFGIIRMFDEFSRKHSDCVTEFIDMSKEEDWEILYD</sequence>
<keyword evidence="2" id="KW-1185">Reference proteome</keyword>
<dbReference type="AlphaFoldDB" id="A0ABC8JQ52"/>
<dbReference type="EMBL" id="CAKOAT010131821">
    <property type="protein sequence ID" value="CAH8337106.1"/>
    <property type="molecule type" value="Genomic_DNA"/>
</dbReference>
<gene>
    <name evidence="1" type="ORF">ERUC_LOCUS14123</name>
</gene>
<name>A0ABC8JQ52_ERUVS</name>
<dbReference type="Proteomes" id="UP001642260">
    <property type="component" value="Unassembled WGS sequence"/>
</dbReference>
<accession>A0ABC8JQ52</accession>